<proteinExistence type="inferred from homology"/>
<dbReference type="PANTHER" id="PTHR20854">
    <property type="entry name" value="INOSITOL MONOPHOSPHATASE"/>
    <property type="match status" value="1"/>
</dbReference>
<dbReference type="Gene3D" id="3.40.190.80">
    <property type="match status" value="1"/>
</dbReference>
<keyword evidence="7 10" id="KW-0378">Hydrolase</keyword>
<feature type="binding site" evidence="9">
    <location>
        <position position="91"/>
    </location>
    <ligand>
        <name>Mg(2+)</name>
        <dbReference type="ChEBI" id="CHEBI:18420"/>
        <label>1</label>
        <note>catalytic</note>
    </ligand>
</feature>
<feature type="binding site" evidence="9">
    <location>
        <position position="70"/>
    </location>
    <ligand>
        <name>Mg(2+)</name>
        <dbReference type="ChEBI" id="CHEBI:18420"/>
        <label>1</label>
        <note>catalytic</note>
    </ligand>
</feature>
<gene>
    <name evidence="11" type="ORF">AUP44_09840</name>
</gene>
<evidence type="ECO:0000256" key="5">
    <source>
        <dbReference type="ARBA" id="ARBA00019784"/>
    </source>
</evidence>
<dbReference type="SUPFAM" id="SSF56655">
    <property type="entry name" value="Carbohydrate phosphatase"/>
    <property type="match status" value="1"/>
</dbReference>
<dbReference type="GeneID" id="97242706"/>
<protein>
    <recommendedName>
        <fullName evidence="5 10">Inositol-1-monophosphatase</fullName>
        <ecNumber evidence="4 10">3.1.3.25</ecNumber>
    </recommendedName>
</protein>
<dbReference type="Pfam" id="PF00459">
    <property type="entry name" value="Inositol_P"/>
    <property type="match status" value="1"/>
</dbReference>
<dbReference type="EC" id="3.1.3.25" evidence="4 10"/>
<dbReference type="GO" id="GO:0006020">
    <property type="term" value="P:inositol metabolic process"/>
    <property type="evidence" value="ECO:0007669"/>
    <property type="project" value="TreeGrafter"/>
</dbReference>
<sequence length="280" mass="30236">MAIRSPILNVMIGAAQKAARGLIRDFGEVENLQVSRKGPADFVSSADLKSEKVLRAELAKARPDFGFLMEEGGEVKGSGDGPSHRWIIDPLDGTHNFLHGIPHFAVTVALEREGEIIAGVTYDPLRDEMFSAEKGYGAFVNDRRIRVAARRQLIDCVVATGIPRADKPNHTEYLKMLAGMMKNTGGIRRFGSAALDLAYVAAGRFDAFFELDLQPWDMAAGVILVREAGGFVSDLTGGDGMLTSGHIIAGNTTVHGQTHKVLSTMLARRPRRPGEAPAKA</sequence>
<comment type="caution">
    <text evidence="11">The sequence shown here is derived from an EMBL/GenBank/DDBJ whole genome shotgun (WGS) entry which is preliminary data.</text>
</comment>
<organism evidence="11 12">
    <name type="scientific">Tistrella mobilis</name>
    <dbReference type="NCBI Taxonomy" id="171437"/>
    <lineage>
        <taxon>Bacteria</taxon>
        <taxon>Pseudomonadati</taxon>
        <taxon>Pseudomonadota</taxon>
        <taxon>Alphaproteobacteria</taxon>
        <taxon>Geminicoccales</taxon>
        <taxon>Geminicoccaceae</taxon>
        <taxon>Tistrella</taxon>
    </lineage>
</organism>
<evidence type="ECO:0000256" key="6">
    <source>
        <dbReference type="ARBA" id="ARBA00022723"/>
    </source>
</evidence>
<keyword evidence="6 9" id="KW-0479">Metal-binding</keyword>
<comment type="catalytic activity">
    <reaction evidence="1 10">
        <text>a myo-inositol phosphate + H2O = myo-inositol + phosphate</text>
        <dbReference type="Rhea" id="RHEA:24056"/>
        <dbReference type="ChEBI" id="CHEBI:15377"/>
        <dbReference type="ChEBI" id="CHEBI:17268"/>
        <dbReference type="ChEBI" id="CHEBI:43474"/>
        <dbReference type="ChEBI" id="CHEBI:84139"/>
        <dbReference type="EC" id="3.1.3.25"/>
    </reaction>
</comment>
<dbReference type="GO" id="GO:0007165">
    <property type="term" value="P:signal transduction"/>
    <property type="evidence" value="ECO:0007669"/>
    <property type="project" value="TreeGrafter"/>
</dbReference>
<dbReference type="InterPro" id="IPR022337">
    <property type="entry name" value="Inositol_monophosphatase_SuhB"/>
</dbReference>
<feature type="binding site" evidence="9">
    <location>
        <position position="89"/>
    </location>
    <ligand>
        <name>Mg(2+)</name>
        <dbReference type="ChEBI" id="CHEBI:18420"/>
        <label>1</label>
        <note>catalytic</note>
    </ligand>
</feature>
<dbReference type="PROSITE" id="PS00630">
    <property type="entry name" value="IMP_2"/>
    <property type="match status" value="1"/>
</dbReference>
<dbReference type="GO" id="GO:0008934">
    <property type="term" value="F:inositol monophosphate 1-phosphatase activity"/>
    <property type="evidence" value="ECO:0007669"/>
    <property type="project" value="InterPro"/>
</dbReference>
<evidence type="ECO:0000256" key="2">
    <source>
        <dbReference type="ARBA" id="ARBA00001946"/>
    </source>
</evidence>
<name>A0A162KGE8_9PROT</name>
<evidence type="ECO:0000313" key="12">
    <source>
        <dbReference type="Proteomes" id="UP000075787"/>
    </source>
</evidence>
<evidence type="ECO:0000256" key="9">
    <source>
        <dbReference type="PIRSR" id="PIRSR600760-2"/>
    </source>
</evidence>
<dbReference type="InterPro" id="IPR020583">
    <property type="entry name" value="Inositol_monoP_metal-BS"/>
</dbReference>
<dbReference type="Proteomes" id="UP000075787">
    <property type="component" value="Unassembled WGS sequence"/>
</dbReference>
<comment type="cofactor">
    <cofactor evidence="2 9 10">
        <name>Mg(2+)</name>
        <dbReference type="ChEBI" id="CHEBI:18420"/>
    </cofactor>
</comment>
<dbReference type="GO" id="GO:0046854">
    <property type="term" value="P:phosphatidylinositol phosphate biosynthetic process"/>
    <property type="evidence" value="ECO:0007669"/>
    <property type="project" value="InterPro"/>
</dbReference>
<dbReference type="FunFam" id="3.30.540.10:FF:000003">
    <property type="entry name" value="Inositol-1-monophosphatase"/>
    <property type="match status" value="1"/>
</dbReference>
<accession>A0A162KGE8</accession>
<dbReference type="PANTHER" id="PTHR20854:SF4">
    <property type="entry name" value="INOSITOL-1-MONOPHOSPHATASE-RELATED"/>
    <property type="match status" value="1"/>
</dbReference>
<dbReference type="InterPro" id="IPR033942">
    <property type="entry name" value="IMPase"/>
</dbReference>
<dbReference type="PRINTS" id="PR00377">
    <property type="entry name" value="IMPHPHTASES"/>
</dbReference>
<reference evidence="11 12" key="1">
    <citation type="submission" date="2015-12" db="EMBL/GenBank/DDBJ databases">
        <title>Genome sequence of Tistrella mobilis MCCC 1A02139.</title>
        <authorList>
            <person name="Lu L."/>
            <person name="Lai Q."/>
            <person name="Shao Z."/>
            <person name="Qian P."/>
        </authorList>
    </citation>
    <scope>NUCLEOTIDE SEQUENCE [LARGE SCALE GENOMIC DNA]</scope>
    <source>
        <strain evidence="11 12">MCCC 1A02139</strain>
    </source>
</reference>
<dbReference type="RefSeq" id="WP_062766726.1">
    <property type="nucleotide sequence ID" value="NZ_CP121045.1"/>
</dbReference>
<evidence type="ECO:0000256" key="3">
    <source>
        <dbReference type="ARBA" id="ARBA00009759"/>
    </source>
</evidence>
<feature type="binding site" evidence="9">
    <location>
        <position position="92"/>
    </location>
    <ligand>
        <name>Mg(2+)</name>
        <dbReference type="ChEBI" id="CHEBI:18420"/>
        <label>1</label>
        <note>catalytic</note>
    </ligand>
</feature>
<evidence type="ECO:0000313" key="11">
    <source>
        <dbReference type="EMBL" id="KYO51212.1"/>
    </source>
</evidence>
<dbReference type="OrthoDB" id="9785695at2"/>
<dbReference type="GO" id="GO:0046872">
    <property type="term" value="F:metal ion binding"/>
    <property type="evidence" value="ECO:0007669"/>
    <property type="project" value="UniProtKB-KW"/>
</dbReference>
<dbReference type="AlphaFoldDB" id="A0A162KGE8"/>
<dbReference type="EMBL" id="LPZR01000180">
    <property type="protein sequence ID" value="KYO51212.1"/>
    <property type="molecule type" value="Genomic_DNA"/>
</dbReference>
<dbReference type="InterPro" id="IPR000760">
    <property type="entry name" value="Inositol_monophosphatase-like"/>
</dbReference>
<evidence type="ECO:0000256" key="1">
    <source>
        <dbReference type="ARBA" id="ARBA00001033"/>
    </source>
</evidence>
<evidence type="ECO:0000256" key="7">
    <source>
        <dbReference type="ARBA" id="ARBA00022801"/>
    </source>
</evidence>
<evidence type="ECO:0000256" key="10">
    <source>
        <dbReference type="RuleBase" id="RU364068"/>
    </source>
</evidence>
<dbReference type="PRINTS" id="PR01959">
    <property type="entry name" value="SBIMPHPHTASE"/>
</dbReference>
<comment type="similarity">
    <text evidence="3 10">Belongs to the inositol monophosphatase superfamily.</text>
</comment>
<dbReference type="Gene3D" id="3.30.540.10">
    <property type="entry name" value="Fructose-1,6-Bisphosphatase, subunit A, domain 1"/>
    <property type="match status" value="1"/>
</dbReference>
<feature type="binding site" evidence="9">
    <location>
        <position position="217"/>
    </location>
    <ligand>
        <name>Mg(2+)</name>
        <dbReference type="ChEBI" id="CHEBI:18420"/>
        <label>1</label>
        <note>catalytic</note>
    </ligand>
</feature>
<evidence type="ECO:0000256" key="4">
    <source>
        <dbReference type="ARBA" id="ARBA00013106"/>
    </source>
</evidence>
<dbReference type="PROSITE" id="PS00629">
    <property type="entry name" value="IMP_1"/>
    <property type="match status" value="1"/>
</dbReference>
<dbReference type="CDD" id="cd01639">
    <property type="entry name" value="IMPase"/>
    <property type="match status" value="1"/>
</dbReference>
<evidence type="ECO:0000256" key="8">
    <source>
        <dbReference type="ARBA" id="ARBA00022842"/>
    </source>
</evidence>
<keyword evidence="8 9" id="KW-0460">Magnesium</keyword>
<dbReference type="InterPro" id="IPR020550">
    <property type="entry name" value="Inositol_monophosphatase_CS"/>
</dbReference>